<sequence length="418" mass="46202">MTVAVVQPGGLAEESRALKRALKRVERRRRLRAIGLIGPLFLFLAVVFALPIVLMLHRAVDNPEVVTHLPRTTEAIQGWEGDGTPGEPAFAALGQDLNEAFYARRLAEPARRLNYEITGFRSMIMATSRKLPRGEAPESWKRTFLDIDPAWSEPRYWQAIKDTAQPYTLHYLLAALDLRMTSDGGVVAAPKEQAIYRGLFGRTLWMAFVITAASLLMGYPLAYLMVNGGKATRGVLLIFVLLPFWTSLLVRTSAWVVLLQQEGLVNQALQWIGAIDDPVQLIYNRFGVYVGMVHILLPFMVMPIYAVMRGVPASHVQAAASLGATPFTAFRRVYLPQTVSGVGAGCLLVFILSVGFYITPALLGSPRDQMVSYFIAYYTNQTLNWGMASALGVILLAAILLLYAVFSRMLGLGRPRLA</sequence>
<evidence type="ECO:0000256" key="4">
    <source>
        <dbReference type="ARBA" id="ARBA00022475"/>
    </source>
</evidence>
<evidence type="ECO:0000256" key="5">
    <source>
        <dbReference type="ARBA" id="ARBA00022692"/>
    </source>
</evidence>
<dbReference type="Proteomes" id="UP000253941">
    <property type="component" value="Unassembled WGS sequence"/>
</dbReference>
<name>A0A369TBE8_9PROT</name>
<feature type="transmembrane region" description="Helical" evidence="8">
    <location>
        <begin position="383"/>
        <end position="406"/>
    </location>
</feature>
<comment type="similarity">
    <text evidence="2">Belongs to the binding-protein-dependent transport system permease family. CysTW subfamily.</text>
</comment>
<keyword evidence="3 8" id="KW-0813">Transport</keyword>
<keyword evidence="6 8" id="KW-1133">Transmembrane helix</keyword>
<reference evidence="10 11" key="1">
    <citation type="submission" date="2018-07" db="EMBL/GenBank/DDBJ databases">
        <title>Venubactetium sediminum gen. nov., sp. nov., isolated from a marine solar saltern.</title>
        <authorList>
            <person name="Wang S."/>
        </authorList>
    </citation>
    <scope>NUCLEOTIDE SEQUENCE [LARGE SCALE GENOMIC DNA]</scope>
    <source>
        <strain evidence="10 11">WD2A32</strain>
    </source>
</reference>
<accession>A0A369TBE8</accession>
<keyword evidence="5 8" id="KW-0812">Transmembrane</keyword>
<protein>
    <submittedName>
        <fullName evidence="10">ABC transporter permease</fullName>
    </submittedName>
</protein>
<comment type="caution">
    <text evidence="10">The sequence shown here is derived from an EMBL/GenBank/DDBJ whole genome shotgun (WGS) entry which is preliminary data.</text>
</comment>
<feature type="transmembrane region" description="Helical" evidence="8">
    <location>
        <begin position="236"/>
        <end position="258"/>
    </location>
</feature>
<dbReference type="CDD" id="cd06261">
    <property type="entry name" value="TM_PBP2"/>
    <property type="match status" value="1"/>
</dbReference>
<dbReference type="RefSeq" id="WP_114581698.1">
    <property type="nucleotide sequence ID" value="NZ_QPMH01000005.1"/>
</dbReference>
<dbReference type="Pfam" id="PF00528">
    <property type="entry name" value="BPD_transp_1"/>
    <property type="match status" value="1"/>
</dbReference>
<evidence type="ECO:0000256" key="3">
    <source>
        <dbReference type="ARBA" id="ARBA00022448"/>
    </source>
</evidence>
<keyword evidence="7 8" id="KW-0472">Membrane</keyword>
<dbReference type="EMBL" id="QPMH01000005">
    <property type="protein sequence ID" value="RDD62600.1"/>
    <property type="molecule type" value="Genomic_DNA"/>
</dbReference>
<dbReference type="SUPFAM" id="SSF161098">
    <property type="entry name" value="MetI-like"/>
    <property type="match status" value="1"/>
</dbReference>
<evidence type="ECO:0000256" key="2">
    <source>
        <dbReference type="ARBA" id="ARBA00007069"/>
    </source>
</evidence>
<dbReference type="GO" id="GO:0005886">
    <property type="term" value="C:plasma membrane"/>
    <property type="evidence" value="ECO:0007669"/>
    <property type="project" value="UniProtKB-SubCell"/>
</dbReference>
<evidence type="ECO:0000256" key="8">
    <source>
        <dbReference type="RuleBase" id="RU363032"/>
    </source>
</evidence>
<evidence type="ECO:0000313" key="11">
    <source>
        <dbReference type="Proteomes" id="UP000253941"/>
    </source>
</evidence>
<dbReference type="PANTHER" id="PTHR42929">
    <property type="entry name" value="INNER MEMBRANE ABC TRANSPORTER PERMEASE PROTEIN YDCU-RELATED-RELATED"/>
    <property type="match status" value="1"/>
</dbReference>
<evidence type="ECO:0000256" key="7">
    <source>
        <dbReference type="ARBA" id="ARBA00023136"/>
    </source>
</evidence>
<dbReference type="PROSITE" id="PS50928">
    <property type="entry name" value="ABC_TM1"/>
    <property type="match status" value="1"/>
</dbReference>
<feature type="domain" description="ABC transmembrane type-1" evidence="9">
    <location>
        <begin position="200"/>
        <end position="406"/>
    </location>
</feature>
<comment type="subcellular location">
    <subcellularLocation>
        <location evidence="1 8">Cell membrane</location>
        <topology evidence="1 8">Multi-pass membrane protein</topology>
    </subcellularLocation>
</comment>
<dbReference type="InterPro" id="IPR000515">
    <property type="entry name" value="MetI-like"/>
</dbReference>
<evidence type="ECO:0000256" key="1">
    <source>
        <dbReference type="ARBA" id="ARBA00004651"/>
    </source>
</evidence>
<proteinExistence type="inferred from homology"/>
<dbReference type="Gene3D" id="1.10.3720.10">
    <property type="entry name" value="MetI-like"/>
    <property type="match status" value="1"/>
</dbReference>
<evidence type="ECO:0000313" key="10">
    <source>
        <dbReference type="EMBL" id="RDD62600.1"/>
    </source>
</evidence>
<feature type="transmembrane region" description="Helical" evidence="8">
    <location>
        <begin position="286"/>
        <end position="307"/>
    </location>
</feature>
<organism evidence="10 11">
    <name type="scientific">Ferruginivarius sediminum</name>
    <dbReference type="NCBI Taxonomy" id="2661937"/>
    <lineage>
        <taxon>Bacteria</taxon>
        <taxon>Pseudomonadati</taxon>
        <taxon>Pseudomonadota</taxon>
        <taxon>Alphaproteobacteria</taxon>
        <taxon>Rhodospirillales</taxon>
        <taxon>Rhodospirillaceae</taxon>
        <taxon>Ferruginivarius</taxon>
    </lineage>
</organism>
<feature type="transmembrane region" description="Helical" evidence="8">
    <location>
        <begin position="341"/>
        <end position="363"/>
    </location>
</feature>
<dbReference type="InterPro" id="IPR035906">
    <property type="entry name" value="MetI-like_sf"/>
</dbReference>
<evidence type="ECO:0000256" key="6">
    <source>
        <dbReference type="ARBA" id="ARBA00022989"/>
    </source>
</evidence>
<dbReference type="PANTHER" id="PTHR42929:SF5">
    <property type="entry name" value="ABC TRANSPORTER PERMEASE PROTEIN"/>
    <property type="match status" value="1"/>
</dbReference>
<dbReference type="GO" id="GO:0055085">
    <property type="term" value="P:transmembrane transport"/>
    <property type="evidence" value="ECO:0007669"/>
    <property type="project" value="InterPro"/>
</dbReference>
<keyword evidence="11" id="KW-1185">Reference proteome</keyword>
<gene>
    <name evidence="10" type="ORF">DRB17_07930</name>
</gene>
<dbReference type="AlphaFoldDB" id="A0A369TBE8"/>
<evidence type="ECO:0000259" key="9">
    <source>
        <dbReference type="PROSITE" id="PS50928"/>
    </source>
</evidence>
<feature type="transmembrane region" description="Helical" evidence="8">
    <location>
        <begin position="33"/>
        <end position="56"/>
    </location>
</feature>
<feature type="transmembrane region" description="Helical" evidence="8">
    <location>
        <begin position="204"/>
        <end position="224"/>
    </location>
</feature>
<keyword evidence="4" id="KW-1003">Cell membrane</keyword>